<dbReference type="InterPro" id="IPR045865">
    <property type="entry name" value="ACT-like_dom_sf"/>
</dbReference>
<organism evidence="4 5">
    <name type="scientific">Synchytrium microbalum</name>
    <dbReference type="NCBI Taxonomy" id="1806994"/>
    <lineage>
        <taxon>Eukaryota</taxon>
        <taxon>Fungi</taxon>
        <taxon>Fungi incertae sedis</taxon>
        <taxon>Chytridiomycota</taxon>
        <taxon>Chytridiomycota incertae sedis</taxon>
        <taxon>Chytridiomycetes</taxon>
        <taxon>Synchytriales</taxon>
        <taxon>Synchytriaceae</taxon>
        <taxon>Synchytrium</taxon>
    </lineage>
</organism>
<proteinExistence type="predicted"/>
<accession>A0A507C7Z2</accession>
<evidence type="ECO:0000259" key="2">
    <source>
        <dbReference type="Pfam" id="PF13840"/>
    </source>
</evidence>
<dbReference type="EMBL" id="QEAO01000002">
    <property type="protein sequence ID" value="TPX37700.1"/>
    <property type="molecule type" value="Genomic_DNA"/>
</dbReference>
<keyword evidence="5" id="KW-1185">Reference proteome</keyword>
<feature type="domain" description="CASTOR ACT" evidence="2">
    <location>
        <begin position="79"/>
        <end position="137"/>
    </location>
</feature>
<protein>
    <recommendedName>
        <fullName evidence="6">CASTOR ACT domain-containing protein</fullName>
    </recommendedName>
</protein>
<evidence type="ECO:0000313" key="5">
    <source>
        <dbReference type="Proteomes" id="UP000319731"/>
    </source>
</evidence>
<feature type="compositionally biased region" description="Acidic residues" evidence="1">
    <location>
        <begin position="475"/>
        <end position="489"/>
    </location>
</feature>
<dbReference type="InterPro" id="IPR049479">
    <property type="entry name" value="CASTOR1_ACT-like"/>
</dbReference>
<dbReference type="Proteomes" id="UP000319731">
    <property type="component" value="Unassembled WGS sequence"/>
</dbReference>
<dbReference type="InterPro" id="IPR051719">
    <property type="entry name" value="CASTOR_mTORC1"/>
</dbReference>
<evidence type="ECO:0000259" key="3">
    <source>
        <dbReference type="Pfam" id="PF21389"/>
    </source>
</evidence>
<dbReference type="GO" id="GO:0046394">
    <property type="term" value="P:carboxylic acid biosynthetic process"/>
    <property type="evidence" value="ECO:0007669"/>
    <property type="project" value="UniProtKB-ARBA"/>
</dbReference>
<evidence type="ECO:0000313" key="4">
    <source>
        <dbReference type="EMBL" id="TPX37700.1"/>
    </source>
</evidence>
<dbReference type="PANTHER" id="PTHR31131:SF6">
    <property type="entry name" value="CASTOR ACT DOMAIN-CONTAINING PROTEIN"/>
    <property type="match status" value="1"/>
</dbReference>
<reference evidence="4 5" key="1">
    <citation type="journal article" date="2019" name="Sci. Rep.">
        <title>Comparative genomics of chytrid fungi reveal insights into the obligate biotrophic and pathogenic lifestyle of Synchytrium endobioticum.</title>
        <authorList>
            <person name="van de Vossenberg B.T.L.H."/>
            <person name="Warris S."/>
            <person name="Nguyen H.D.T."/>
            <person name="van Gent-Pelzer M.P.E."/>
            <person name="Joly D.L."/>
            <person name="van de Geest H.C."/>
            <person name="Bonants P.J.M."/>
            <person name="Smith D.S."/>
            <person name="Levesque C.A."/>
            <person name="van der Lee T.A.J."/>
        </authorList>
    </citation>
    <scope>NUCLEOTIDE SEQUENCE [LARGE SCALE GENOMIC DNA]</scope>
    <source>
        <strain evidence="4 5">JEL517</strain>
    </source>
</reference>
<dbReference type="OrthoDB" id="58529at2759"/>
<feature type="compositionally biased region" description="Polar residues" evidence="1">
    <location>
        <begin position="407"/>
        <end position="429"/>
    </location>
</feature>
<name>A0A507C7Z2_9FUNG</name>
<dbReference type="Gene3D" id="3.30.2130.10">
    <property type="entry name" value="VC0802-like"/>
    <property type="match status" value="2"/>
</dbReference>
<comment type="caution">
    <text evidence="4">The sequence shown here is derived from an EMBL/GenBank/DDBJ whole genome shotgun (WGS) entry which is preliminary data.</text>
</comment>
<dbReference type="GeneID" id="42001959"/>
<dbReference type="AlphaFoldDB" id="A0A507C7Z2"/>
<dbReference type="InterPro" id="IPR027795">
    <property type="entry name" value="CASTOR_ACT_dom"/>
</dbReference>
<dbReference type="GO" id="GO:0006520">
    <property type="term" value="P:amino acid metabolic process"/>
    <property type="evidence" value="ECO:0007669"/>
    <property type="project" value="UniProtKB-ARBA"/>
</dbReference>
<feature type="domain" description="CASTOR ACT" evidence="2">
    <location>
        <begin position="338"/>
        <end position="396"/>
    </location>
</feature>
<feature type="domain" description="Cytosolic arginine sensor for mTORC1 subunit 1/2 ACT-like" evidence="3">
    <location>
        <begin position="269"/>
        <end position="332"/>
    </location>
</feature>
<feature type="region of interest" description="Disordered" evidence="1">
    <location>
        <begin position="401"/>
        <end position="489"/>
    </location>
</feature>
<dbReference type="RefSeq" id="XP_031027611.1">
    <property type="nucleotide sequence ID" value="XM_031166662.1"/>
</dbReference>
<dbReference type="SUPFAM" id="SSF55021">
    <property type="entry name" value="ACT-like"/>
    <property type="match status" value="2"/>
</dbReference>
<dbReference type="PANTHER" id="PTHR31131">
    <property type="entry name" value="CHROMOSOME 1, WHOLE GENOME SHOTGUN SEQUENCE"/>
    <property type="match status" value="1"/>
</dbReference>
<evidence type="ECO:0000256" key="1">
    <source>
        <dbReference type="SAM" id="MobiDB-lite"/>
    </source>
</evidence>
<sequence>MGSITISGSRLQFITFPKSQLPSMVYAIIKNVFFRRPDTFFSYTENSLEVSIIADVETVREDFPREKSFKGYLVNKHVFRALQLDSEGGLDNSGKRILELTAPLAKAGISIFYLSTYQTDFIFVKERRLPQVIQALQASDFTIADLDSIDLDIDTASTVSSSVRSTHFYGHMREDTPSGVNLMGTSITSNPTTPLPNSFSHSAPITIRPSLASGSRTARVGGELFGTPLGNSFFNERSTPRPPGGAKEDMMTTVRRLGRKLVLGHMLRLVGLSRDHIDGWAMKLIRILFYPGNSKHDSETRFFSYTATEEGISLVAEEEILDEFPENALNSSATPWSLRCIQVDLGNFQSDPSGIVYSMSEPLSAGGINLLYLSTYMTANVLVSSHDLDNALSLLNVDELPTPPTDEVSSTNGNTPLPSISRRNNNVGTVSDVEADDEGEVSDGPSQAGKKSSHKSSSAGLDEDDLAERHLENFLDSDSDNEADEADSS</sequence>
<gene>
    <name evidence="4" type="ORF">SmJEL517_g00733</name>
</gene>
<dbReference type="Pfam" id="PF21389">
    <property type="entry name" value="CASTOR1_ACT-like"/>
    <property type="match status" value="1"/>
</dbReference>
<dbReference type="Pfam" id="PF13840">
    <property type="entry name" value="ACT_7"/>
    <property type="match status" value="2"/>
</dbReference>
<evidence type="ECO:0008006" key="6">
    <source>
        <dbReference type="Google" id="ProtNLM"/>
    </source>
</evidence>